<feature type="compositionally biased region" description="Polar residues" evidence="10">
    <location>
        <begin position="1"/>
        <end position="12"/>
    </location>
</feature>
<keyword evidence="6 12" id="KW-0418">Kinase</keyword>
<evidence type="ECO:0000256" key="1">
    <source>
        <dbReference type="ARBA" id="ARBA00012513"/>
    </source>
</evidence>
<keyword evidence="4" id="KW-0808">Transferase</keyword>
<dbReference type="InterPro" id="IPR011009">
    <property type="entry name" value="Kinase-like_dom_sf"/>
</dbReference>
<keyword evidence="13" id="KW-1185">Reference proteome</keyword>
<comment type="catalytic activity">
    <reaction evidence="8">
        <text>L-threonyl-[protein] + ATP = O-phospho-L-threonyl-[protein] + ADP + H(+)</text>
        <dbReference type="Rhea" id="RHEA:46608"/>
        <dbReference type="Rhea" id="RHEA-COMP:11060"/>
        <dbReference type="Rhea" id="RHEA-COMP:11605"/>
        <dbReference type="ChEBI" id="CHEBI:15378"/>
        <dbReference type="ChEBI" id="CHEBI:30013"/>
        <dbReference type="ChEBI" id="CHEBI:30616"/>
        <dbReference type="ChEBI" id="CHEBI:61977"/>
        <dbReference type="ChEBI" id="CHEBI:456216"/>
        <dbReference type="EC" id="2.7.11.1"/>
    </reaction>
</comment>
<dbReference type="PANTHER" id="PTHR24356">
    <property type="entry name" value="SERINE/THREONINE-PROTEIN KINASE"/>
    <property type="match status" value="1"/>
</dbReference>
<dbReference type="GO" id="GO:0007010">
    <property type="term" value="P:cytoskeleton organization"/>
    <property type="evidence" value="ECO:0007669"/>
    <property type="project" value="UniProtKB-ARBA"/>
</dbReference>
<keyword evidence="3" id="KW-0597">Phosphoprotein</keyword>
<dbReference type="Gene3D" id="3.30.200.20">
    <property type="entry name" value="Phosphorylase Kinase, domain 1"/>
    <property type="match status" value="1"/>
</dbReference>
<feature type="compositionally biased region" description="Low complexity" evidence="10">
    <location>
        <begin position="492"/>
        <end position="513"/>
    </location>
</feature>
<evidence type="ECO:0000256" key="6">
    <source>
        <dbReference type="ARBA" id="ARBA00022777"/>
    </source>
</evidence>
<name>A0A6A4HZD3_9AGAR</name>
<organism evidence="12 13">
    <name type="scientific">Gymnopus androsaceus JB14</name>
    <dbReference type="NCBI Taxonomy" id="1447944"/>
    <lineage>
        <taxon>Eukaryota</taxon>
        <taxon>Fungi</taxon>
        <taxon>Dikarya</taxon>
        <taxon>Basidiomycota</taxon>
        <taxon>Agaricomycotina</taxon>
        <taxon>Agaricomycetes</taxon>
        <taxon>Agaricomycetidae</taxon>
        <taxon>Agaricales</taxon>
        <taxon>Marasmiineae</taxon>
        <taxon>Omphalotaceae</taxon>
        <taxon>Gymnopus</taxon>
    </lineage>
</organism>
<evidence type="ECO:0000256" key="8">
    <source>
        <dbReference type="ARBA" id="ARBA00047899"/>
    </source>
</evidence>
<dbReference type="FunFam" id="1.10.510.10:FF:000024">
    <property type="entry name" value="Probable serine/threonine-protein kinase cot-1"/>
    <property type="match status" value="1"/>
</dbReference>
<dbReference type="OrthoDB" id="68483at2759"/>
<dbReference type="InterPro" id="IPR008271">
    <property type="entry name" value="Ser/Thr_kinase_AS"/>
</dbReference>
<evidence type="ECO:0000256" key="4">
    <source>
        <dbReference type="ARBA" id="ARBA00022679"/>
    </source>
</evidence>
<evidence type="ECO:0000256" key="7">
    <source>
        <dbReference type="ARBA" id="ARBA00022840"/>
    </source>
</evidence>
<protein>
    <recommendedName>
        <fullName evidence="1">non-specific serine/threonine protein kinase</fullName>
        <ecNumber evidence="1">2.7.11.1</ecNumber>
    </recommendedName>
</protein>
<dbReference type="InterPro" id="IPR050236">
    <property type="entry name" value="Ser_Thr_kinase_AGC"/>
</dbReference>
<evidence type="ECO:0000313" key="13">
    <source>
        <dbReference type="Proteomes" id="UP000799118"/>
    </source>
</evidence>
<dbReference type="EC" id="2.7.11.1" evidence="1"/>
<dbReference type="SMART" id="SM00220">
    <property type="entry name" value="S_TKc"/>
    <property type="match status" value="1"/>
</dbReference>
<gene>
    <name evidence="12" type="ORF">BT96DRAFT_1017514</name>
</gene>
<sequence>MTTFDFDTNSLAPSNDSQSQSPNPHPQADSHSHRITLADFTLLKLLSTGRSSKVYLALDSNKTQTRSESQTQAHSQRRHLALKVISKRDPAVLLNHCSNVLAEQAIHRQLTENSNNRQAQGYFLPLVASWHDSENFYLATEHLRGGDMSVELMRCRTFEEERARFYAAELIIAIRYLHSLKIIHRDIKPANILFCPDGHLVLGDFGDAQQASARSSSPLSPSMYSQDSLLEDAISPPPTVVHPGTPLFMSPEQHRGESCSFEVDYWAIGVVLFRMLTGKMPFGRDTIDKHEIRRSVLHDTLSFEGIPVESIPSADAHDLLVRMLAKDPNERIHPEKIMDHPFFAGINWSSIASRSCATPWPPFQRFIPFNSRTTLPIESGTSYEDTQTEDPFPNFAWCPPPTTAATHSHPDPFSKDAANLRTLKKSRSLPLRLINALSPAQSSSSSSSSPAHTRFPPLPPRPCIHVHHGSSDSDSRTRTQTIIPLPMQCRVGNGSNSFSTHSSSSGSGSGSESELATPRDSYAMIPLKLCYSPVDCNWESDAGEQLKPQPEVFVYGVDECSGPGGGGGLRYVDALTDLRPKTQGVGVLRKIKAWIHRSSSHDREIVLH</sequence>
<dbReference type="GO" id="GO:0004674">
    <property type="term" value="F:protein serine/threonine kinase activity"/>
    <property type="evidence" value="ECO:0007669"/>
    <property type="project" value="UniProtKB-KW"/>
</dbReference>
<dbReference type="Gene3D" id="1.10.510.10">
    <property type="entry name" value="Transferase(Phosphotransferase) domain 1"/>
    <property type="match status" value="1"/>
</dbReference>
<dbReference type="Pfam" id="PF00069">
    <property type="entry name" value="Pkinase"/>
    <property type="match status" value="1"/>
</dbReference>
<dbReference type="PROSITE" id="PS50011">
    <property type="entry name" value="PROTEIN_KINASE_DOM"/>
    <property type="match status" value="1"/>
</dbReference>
<dbReference type="InterPro" id="IPR000719">
    <property type="entry name" value="Prot_kinase_dom"/>
</dbReference>
<dbReference type="AlphaFoldDB" id="A0A6A4HZD3"/>
<keyword evidence="7" id="KW-0067">ATP-binding</keyword>
<dbReference type="Proteomes" id="UP000799118">
    <property type="component" value="Unassembled WGS sequence"/>
</dbReference>
<evidence type="ECO:0000256" key="10">
    <source>
        <dbReference type="SAM" id="MobiDB-lite"/>
    </source>
</evidence>
<keyword evidence="5" id="KW-0547">Nucleotide-binding</keyword>
<dbReference type="PANTHER" id="PTHR24356:SF1">
    <property type="entry name" value="SERINE_THREONINE-PROTEIN KINASE GREATWALL"/>
    <property type="match status" value="1"/>
</dbReference>
<evidence type="ECO:0000256" key="3">
    <source>
        <dbReference type="ARBA" id="ARBA00022553"/>
    </source>
</evidence>
<evidence type="ECO:0000259" key="11">
    <source>
        <dbReference type="PROSITE" id="PS50011"/>
    </source>
</evidence>
<evidence type="ECO:0000256" key="9">
    <source>
        <dbReference type="ARBA" id="ARBA00048679"/>
    </source>
</evidence>
<proteinExistence type="predicted"/>
<feature type="domain" description="Protein kinase" evidence="11">
    <location>
        <begin position="40"/>
        <end position="343"/>
    </location>
</feature>
<evidence type="ECO:0000256" key="2">
    <source>
        <dbReference type="ARBA" id="ARBA00022527"/>
    </source>
</evidence>
<keyword evidence="2" id="KW-0723">Serine/threonine-protein kinase</keyword>
<accession>A0A6A4HZD3</accession>
<dbReference type="EMBL" id="ML769433">
    <property type="protein sequence ID" value="KAE9402558.1"/>
    <property type="molecule type" value="Genomic_DNA"/>
</dbReference>
<feature type="compositionally biased region" description="Low complexity" evidence="10">
    <location>
        <begin position="13"/>
        <end position="22"/>
    </location>
</feature>
<feature type="region of interest" description="Disordered" evidence="10">
    <location>
        <begin position="1"/>
        <end position="32"/>
    </location>
</feature>
<dbReference type="GO" id="GO:0005524">
    <property type="term" value="F:ATP binding"/>
    <property type="evidence" value="ECO:0007669"/>
    <property type="project" value="UniProtKB-KW"/>
</dbReference>
<reference evidence="12" key="1">
    <citation type="journal article" date="2019" name="Environ. Microbiol.">
        <title>Fungal ecological strategies reflected in gene transcription - a case study of two litter decomposers.</title>
        <authorList>
            <person name="Barbi F."/>
            <person name="Kohler A."/>
            <person name="Barry K."/>
            <person name="Baskaran P."/>
            <person name="Daum C."/>
            <person name="Fauchery L."/>
            <person name="Ihrmark K."/>
            <person name="Kuo A."/>
            <person name="LaButti K."/>
            <person name="Lipzen A."/>
            <person name="Morin E."/>
            <person name="Grigoriev I.V."/>
            <person name="Henrissat B."/>
            <person name="Lindahl B."/>
            <person name="Martin F."/>
        </authorList>
    </citation>
    <scope>NUCLEOTIDE SEQUENCE</scope>
    <source>
        <strain evidence="12">JB14</strain>
    </source>
</reference>
<evidence type="ECO:0000256" key="5">
    <source>
        <dbReference type="ARBA" id="ARBA00022741"/>
    </source>
</evidence>
<dbReference type="SUPFAM" id="SSF56112">
    <property type="entry name" value="Protein kinase-like (PK-like)"/>
    <property type="match status" value="1"/>
</dbReference>
<dbReference type="PROSITE" id="PS00108">
    <property type="entry name" value="PROTEIN_KINASE_ST"/>
    <property type="match status" value="1"/>
</dbReference>
<feature type="region of interest" description="Disordered" evidence="10">
    <location>
        <begin position="437"/>
        <end position="516"/>
    </location>
</feature>
<comment type="catalytic activity">
    <reaction evidence="9">
        <text>L-seryl-[protein] + ATP = O-phospho-L-seryl-[protein] + ADP + H(+)</text>
        <dbReference type="Rhea" id="RHEA:17989"/>
        <dbReference type="Rhea" id="RHEA-COMP:9863"/>
        <dbReference type="Rhea" id="RHEA-COMP:11604"/>
        <dbReference type="ChEBI" id="CHEBI:15378"/>
        <dbReference type="ChEBI" id="CHEBI:29999"/>
        <dbReference type="ChEBI" id="CHEBI:30616"/>
        <dbReference type="ChEBI" id="CHEBI:83421"/>
        <dbReference type="ChEBI" id="CHEBI:456216"/>
        <dbReference type="EC" id="2.7.11.1"/>
    </reaction>
</comment>
<evidence type="ECO:0000313" key="12">
    <source>
        <dbReference type="EMBL" id="KAE9402558.1"/>
    </source>
</evidence>